<sequence length="137" mass="15950">MGYVDHWENVGPSQFIDLTSDDSDDGVIDLNEDYHVLICVIKCHLQIKRKNLVDLKKCWRALLHDPTSEISVRSRMIRFGSPKYQHLMQMDPSFKVEIQYIRTQSHLGSVIFVNDWRAFLHDNGIGDEETIVFRCIG</sequence>
<dbReference type="GO" id="GO:0003677">
    <property type="term" value="F:DNA binding"/>
    <property type="evidence" value="ECO:0007669"/>
    <property type="project" value="UniProtKB-KW"/>
</dbReference>
<dbReference type="EMBL" id="BKCP01006106">
    <property type="protein sequence ID" value="GER41461.1"/>
    <property type="molecule type" value="Genomic_DNA"/>
</dbReference>
<reference evidence="2" key="1">
    <citation type="journal article" date="2019" name="Curr. Biol.">
        <title>Genome Sequence of Striga asiatica Provides Insight into the Evolution of Plant Parasitism.</title>
        <authorList>
            <person name="Yoshida S."/>
            <person name="Kim S."/>
            <person name="Wafula E.K."/>
            <person name="Tanskanen J."/>
            <person name="Kim Y.M."/>
            <person name="Honaas L."/>
            <person name="Yang Z."/>
            <person name="Spallek T."/>
            <person name="Conn C.E."/>
            <person name="Ichihashi Y."/>
            <person name="Cheong K."/>
            <person name="Cui S."/>
            <person name="Der J.P."/>
            <person name="Gundlach H."/>
            <person name="Jiao Y."/>
            <person name="Hori C."/>
            <person name="Ishida J.K."/>
            <person name="Kasahara H."/>
            <person name="Kiba T."/>
            <person name="Kim M.S."/>
            <person name="Koo N."/>
            <person name="Laohavisit A."/>
            <person name="Lee Y.H."/>
            <person name="Lumba S."/>
            <person name="McCourt P."/>
            <person name="Mortimer J.C."/>
            <person name="Mutuku J.M."/>
            <person name="Nomura T."/>
            <person name="Sasaki-Sekimoto Y."/>
            <person name="Seto Y."/>
            <person name="Wang Y."/>
            <person name="Wakatake T."/>
            <person name="Sakakibara H."/>
            <person name="Demura T."/>
            <person name="Yamaguchi S."/>
            <person name="Yoneyama K."/>
            <person name="Manabe R.I."/>
            <person name="Nelson D.C."/>
            <person name="Schulman A.H."/>
            <person name="Timko M.P."/>
            <person name="dePamphilis C.W."/>
            <person name="Choi D."/>
            <person name="Shirasu K."/>
        </authorList>
    </citation>
    <scope>NUCLEOTIDE SEQUENCE [LARGE SCALE GENOMIC DNA]</scope>
    <source>
        <strain evidence="2">cv. UVA1</strain>
    </source>
</reference>
<protein>
    <submittedName>
        <fullName evidence="1">Cold-shock protein DNA-binding protein</fullName>
    </submittedName>
</protein>
<evidence type="ECO:0000313" key="2">
    <source>
        <dbReference type="Proteomes" id="UP000325081"/>
    </source>
</evidence>
<name>A0A5A7QBP7_STRAF</name>
<keyword evidence="1" id="KW-0238">DNA-binding</keyword>
<evidence type="ECO:0000313" key="1">
    <source>
        <dbReference type="EMBL" id="GER41461.1"/>
    </source>
</evidence>
<dbReference type="Proteomes" id="UP000325081">
    <property type="component" value="Unassembled WGS sequence"/>
</dbReference>
<accession>A0A5A7QBP7</accession>
<proteinExistence type="predicted"/>
<dbReference type="AlphaFoldDB" id="A0A5A7QBP7"/>
<keyword evidence="2" id="KW-1185">Reference proteome</keyword>
<organism evidence="1 2">
    <name type="scientific">Striga asiatica</name>
    <name type="common">Asiatic witchweed</name>
    <name type="synonym">Buchnera asiatica</name>
    <dbReference type="NCBI Taxonomy" id="4170"/>
    <lineage>
        <taxon>Eukaryota</taxon>
        <taxon>Viridiplantae</taxon>
        <taxon>Streptophyta</taxon>
        <taxon>Embryophyta</taxon>
        <taxon>Tracheophyta</taxon>
        <taxon>Spermatophyta</taxon>
        <taxon>Magnoliopsida</taxon>
        <taxon>eudicotyledons</taxon>
        <taxon>Gunneridae</taxon>
        <taxon>Pentapetalae</taxon>
        <taxon>asterids</taxon>
        <taxon>lamiids</taxon>
        <taxon>Lamiales</taxon>
        <taxon>Orobanchaceae</taxon>
        <taxon>Buchnereae</taxon>
        <taxon>Striga</taxon>
    </lineage>
</organism>
<gene>
    <name evidence="1" type="ORF">STAS_18177</name>
</gene>
<comment type="caution">
    <text evidence="1">The sequence shown here is derived from an EMBL/GenBank/DDBJ whole genome shotgun (WGS) entry which is preliminary data.</text>
</comment>